<proteinExistence type="predicted"/>
<gene>
    <name evidence="1" type="ORF">DLM78_22145</name>
</gene>
<reference evidence="2" key="1">
    <citation type="submission" date="2018-05" db="EMBL/GenBank/DDBJ databases">
        <title>Leptospira yasudae sp. nov. and Leptospira stimsonii sp. nov., two pathogenic species of the genus Leptospira isolated from environmental sources.</title>
        <authorList>
            <person name="Casanovas-Massana A."/>
            <person name="Hamond C."/>
            <person name="Santos L.A."/>
            <person name="Hacker K.P."/>
            <person name="Balassiano I."/>
            <person name="Medeiros M.A."/>
            <person name="Reis M.G."/>
            <person name="Ko A.I."/>
            <person name="Wunder E.A."/>
        </authorList>
    </citation>
    <scope>NUCLEOTIDE SEQUENCE [LARGE SCALE GENOMIC DNA]</scope>
    <source>
        <strain evidence="2">AMB6-RJ</strain>
    </source>
</reference>
<sequence length="107" mass="11717">MYIQLAPGKLKPGVDDKTISMASDKFQDHFVSQQKGIIKRILLKGIDGAYADLVFFESKAAAEQVAAAEQAGHPACEAFFQLFEMDTSKPDMGVLSFEDIKSYGKPV</sequence>
<name>A0A8B3CIA9_9LEPT</name>
<evidence type="ECO:0000313" key="1">
    <source>
        <dbReference type="EMBL" id="RHX83212.1"/>
    </source>
</evidence>
<accession>A0A8B3CIA9</accession>
<dbReference type="AlphaFoldDB" id="A0A8B3CIA9"/>
<protein>
    <recommendedName>
        <fullName evidence="3">ABM domain-containing protein</fullName>
    </recommendedName>
</protein>
<dbReference type="EMBL" id="QHCS01000010">
    <property type="protein sequence ID" value="RHX83212.1"/>
    <property type="molecule type" value="Genomic_DNA"/>
</dbReference>
<evidence type="ECO:0000313" key="2">
    <source>
        <dbReference type="Proteomes" id="UP000266669"/>
    </source>
</evidence>
<organism evidence="1 2">
    <name type="scientific">Leptospira stimsonii</name>
    <dbReference type="NCBI Taxonomy" id="2202203"/>
    <lineage>
        <taxon>Bacteria</taxon>
        <taxon>Pseudomonadati</taxon>
        <taxon>Spirochaetota</taxon>
        <taxon>Spirochaetia</taxon>
        <taxon>Leptospirales</taxon>
        <taxon>Leptospiraceae</taxon>
        <taxon>Leptospira</taxon>
    </lineage>
</organism>
<dbReference type="Proteomes" id="UP000266669">
    <property type="component" value="Unassembled WGS sequence"/>
</dbReference>
<dbReference type="RefSeq" id="WP_118983939.1">
    <property type="nucleotide sequence ID" value="NZ_QHCS01000010.1"/>
</dbReference>
<evidence type="ECO:0008006" key="3">
    <source>
        <dbReference type="Google" id="ProtNLM"/>
    </source>
</evidence>
<comment type="caution">
    <text evidence="1">The sequence shown here is derived from an EMBL/GenBank/DDBJ whole genome shotgun (WGS) entry which is preliminary data.</text>
</comment>